<accession>A0ABR0SSC2</accession>
<feature type="region of interest" description="Disordered" evidence="1">
    <location>
        <begin position="312"/>
        <end position="331"/>
    </location>
</feature>
<sequence length="483" mass="52956">MPHLVSNFLRSSTGNITGIKNATVSRSRNGSRATSGNTSRNPSPHASASSSSDNEDQHAVKMPDLVDALKKHHRLSLHFGWPSSSSSKEQQQAYSPATVDWTLESPPIILHGAPDESTGALVAGQLFLDIKEDVLDVESFSASLNLVVSHKRPFQNNCSDCQTQTTVLEAWKFLSHPTALRNGKHQFPFSVHLKGHLPASTDTPIVTISYVLKAEAVVARSSSHSTGTSTSTIKFERTLDVKRSLPEPLYPHNSAAASYMSVIHPAGGNNKMTFKLDGLLTHNEKVGTVDLWRLKKLTWRLEETIKAVAPACEKHNPGPAESANKSLPRSETRVIGEKSLHEGWKSDYTGNDGTVDVEFDFCVNQLKPHSSELKYACDLKTDEGTVISHSLCLELVVSKEYAQEGKTHLSHQTGTGRILRMHFAVILTHNAGMGLSWDNEAPPVYEDVPPSPPQYMFDDDPIEYDDLEAATAPNSRRPSRGDL</sequence>
<feature type="compositionally biased region" description="Polar residues" evidence="1">
    <location>
        <begin position="19"/>
        <end position="41"/>
    </location>
</feature>
<evidence type="ECO:0000259" key="2">
    <source>
        <dbReference type="Pfam" id="PF13002"/>
    </source>
</evidence>
<proteinExistence type="predicted"/>
<comment type="caution">
    <text evidence="3">The sequence shown here is derived from an EMBL/GenBank/DDBJ whole genome shotgun (WGS) entry which is preliminary data.</text>
</comment>
<dbReference type="Gene3D" id="2.60.40.640">
    <property type="match status" value="1"/>
</dbReference>
<feature type="compositionally biased region" description="Low complexity" evidence="1">
    <location>
        <begin position="42"/>
        <end position="52"/>
    </location>
</feature>
<dbReference type="EMBL" id="JAVFKD010000010">
    <property type="protein sequence ID" value="KAK5994666.1"/>
    <property type="molecule type" value="Genomic_DNA"/>
</dbReference>
<evidence type="ECO:0000256" key="1">
    <source>
        <dbReference type="SAM" id="MobiDB-lite"/>
    </source>
</evidence>
<dbReference type="InterPro" id="IPR014752">
    <property type="entry name" value="Arrestin-like_C"/>
</dbReference>
<feature type="region of interest" description="Disordered" evidence="1">
    <location>
        <begin position="19"/>
        <end position="58"/>
    </location>
</feature>
<organism evidence="3 4">
    <name type="scientific">Cladobotryum mycophilum</name>
    <dbReference type="NCBI Taxonomy" id="491253"/>
    <lineage>
        <taxon>Eukaryota</taxon>
        <taxon>Fungi</taxon>
        <taxon>Dikarya</taxon>
        <taxon>Ascomycota</taxon>
        <taxon>Pezizomycotina</taxon>
        <taxon>Sordariomycetes</taxon>
        <taxon>Hypocreomycetidae</taxon>
        <taxon>Hypocreales</taxon>
        <taxon>Hypocreaceae</taxon>
        <taxon>Cladobotryum</taxon>
    </lineage>
</organism>
<feature type="compositionally biased region" description="Acidic residues" evidence="1">
    <location>
        <begin position="457"/>
        <end position="468"/>
    </location>
</feature>
<dbReference type="InterPro" id="IPR024391">
    <property type="entry name" value="LDB19_N"/>
</dbReference>
<evidence type="ECO:0000313" key="3">
    <source>
        <dbReference type="EMBL" id="KAK5994666.1"/>
    </source>
</evidence>
<feature type="region of interest" description="Disordered" evidence="1">
    <location>
        <begin position="443"/>
        <end position="483"/>
    </location>
</feature>
<gene>
    <name evidence="3" type="ORF">PT974_05151</name>
</gene>
<name>A0ABR0SSC2_9HYPO</name>
<dbReference type="Pfam" id="PF13002">
    <property type="entry name" value="LDB19"/>
    <property type="match status" value="1"/>
</dbReference>
<reference evidence="3 4" key="1">
    <citation type="submission" date="2024-01" db="EMBL/GenBank/DDBJ databases">
        <title>Complete genome of Cladobotryum mycophilum ATHUM6906.</title>
        <authorList>
            <person name="Christinaki A.C."/>
            <person name="Myridakis A.I."/>
            <person name="Kouvelis V.N."/>
        </authorList>
    </citation>
    <scope>NUCLEOTIDE SEQUENCE [LARGE SCALE GENOMIC DNA]</scope>
    <source>
        <strain evidence="3 4">ATHUM6906</strain>
    </source>
</reference>
<dbReference type="Proteomes" id="UP001338125">
    <property type="component" value="Unassembled WGS sequence"/>
</dbReference>
<keyword evidence="4" id="KW-1185">Reference proteome</keyword>
<feature type="domain" description="LDB19 N-terminal" evidence="2">
    <location>
        <begin position="147"/>
        <end position="316"/>
    </location>
</feature>
<evidence type="ECO:0000313" key="4">
    <source>
        <dbReference type="Proteomes" id="UP001338125"/>
    </source>
</evidence>
<protein>
    <recommendedName>
        <fullName evidence="2">LDB19 N-terminal domain-containing protein</fullName>
    </recommendedName>
</protein>